<dbReference type="AlphaFoldDB" id="A0A0F7P973"/>
<dbReference type="RefSeq" id="WP_050048409.1">
    <property type="nucleotide sequence ID" value="NZ_CP008874.1"/>
</dbReference>
<dbReference type="HOGENOM" id="CLU_061377_0_0_2"/>
<dbReference type="EMBL" id="CP008874">
    <property type="protein sequence ID" value="AKH97681.1"/>
    <property type="molecule type" value="Genomic_DNA"/>
</dbReference>
<gene>
    <name evidence="1" type="ORF">HLASF_1194</name>
</gene>
<dbReference type="KEGG" id="hsu:HLASF_1194"/>
<keyword evidence="2" id="KW-1185">Reference proteome</keyword>
<dbReference type="InterPro" id="IPR029056">
    <property type="entry name" value="Ribokinase-like"/>
</dbReference>
<reference evidence="1 2" key="1">
    <citation type="journal article" date="2015" name="ISME J.">
        <title>Elemental sulfur and acetate can support life of a novel strictly anaerobic haloarchaeon.</title>
        <authorList>
            <person name="Sorokin D.Y."/>
            <person name="Kublanov I.V."/>
            <person name="Gavrilov S.N."/>
            <person name="Rojo D."/>
            <person name="Roman P."/>
            <person name="Golyshin P.N."/>
            <person name="Slepak V.Z."/>
            <person name="Smedile F."/>
            <person name="Ferrer M."/>
            <person name="Messina E."/>
            <person name="La Cono V."/>
            <person name="Yakimov M.M."/>
        </authorList>
    </citation>
    <scope>NUCLEOTIDE SEQUENCE [LARGE SCALE GENOMIC DNA]</scope>
    <source>
        <strain evidence="1 2">HSR2</strain>
    </source>
</reference>
<evidence type="ECO:0000313" key="2">
    <source>
        <dbReference type="Proteomes" id="UP000069906"/>
    </source>
</evidence>
<dbReference type="Pfam" id="PF25270">
    <property type="entry name" value="Khk"/>
    <property type="match status" value="1"/>
</dbReference>
<dbReference type="InterPro" id="IPR057621">
    <property type="entry name" value="Khk_prokaryotic"/>
</dbReference>
<organism evidence="1 2">
    <name type="scientific">Halanaeroarchaeum sulfurireducens</name>
    <dbReference type="NCBI Taxonomy" id="1604004"/>
    <lineage>
        <taxon>Archaea</taxon>
        <taxon>Methanobacteriati</taxon>
        <taxon>Methanobacteriota</taxon>
        <taxon>Stenosarchaea group</taxon>
        <taxon>Halobacteria</taxon>
        <taxon>Halobacteriales</taxon>
        <taxon>Halobacteriaceae</taxon>
        <taxon>Halanaeroarchaeum</taxon>
    </lineage>
</organism>
<evidence type="ECO:0000313" key="1">
    <source>
        <dbReference type="EMBL" id="AKH97681.1"/>
    </source>
</evidence>
<accession>A0A0F7P973</accession>
<dbReference type="OrthoDB" id="252614at2157"/>
<dbReference type="GeneID" id="25159360"/>
<proteinExistence type="predicted"/>
<dbReference type="Gene3D" id="3.40.1190.20">
    <property type="match status" value="1"/>
</dbReference>
<protein>
    <submittedName>
        <fullName evidence="1">Uncharacterized protein</fullName>
    </submittedName>
</protein>
<name>A0A0F7P973_9EURY</name>
<dbReference type="Proteomes" id="UP000069906">
    <property type="component" value="Chromosome"/>
</dbReference>
<sequence>MRDIRDRLRSGTTPTVTVLPDGSVDRRSEIVGVDGDQLSRETVGAEIASDGKTFLTEWHGVEPGGQSPNAARQLHELGAETTLIGHLDHSIFDSIPFRTYSMGDPAEIHVYELADGVMMFAAESTDIETWTFDRVETALGPNLESAFGADAVLWMNWAAFPHGTAALERTSELLGSETTLVIDPGAVSTRSTGDAVDLLDGLRNADPAGDTVLSPSRRESNALLDALGIDVSNRSEIATELREYTDIAAVAVHDKPAATVATEQSVVEVPTVEDVEPNRHAGAGDRFNGGVTYALASGWSWAETLTLGNACATHYITHDRCGDRADLLALLERYADDDRV</sequence>
<dbReference type="SUPFAM" id="SSF53613">
    <property type="entry name" value="Ribokinase-like"/>
    <property type="match status" value="1"/>
</dbReference>